<evidence type="ECO:0000313" key="1">
    <source>
        <dbReference type="EMBL" id="RNA28185.1"/>
    </source>
</evidence>
<sequence>MALLTQLTLGLPVIITKLIGKIWAIFAQDNFGDLGVKGRHEVYLTKLKANKPIRRKRLKLKRKLLFCILQYYLQYNTTTVLNYLKCFLIIDYKKAEISYFCSFILIDRKPYFKTRMKKNKNKLKFDNKYYKWLIN</sequence>
<keyword evidence="2" id="KW-1185">Reference proteome</keyword>
<dbReference type="AlphaFoldDB" id="A0A3M7RXW5"/>
<organism evidence="1 2">
    <name type="scientific">Brachionus plicatilis</name>
    <name type="common">Marine rotifer</name>
    <name type="synonym">Brachionus muelleri</name>
    <dbReference type="NCBI Taxonomy" id="10195"/>
    <lineage>
        <taxon>Eukaryota</taxon>
        <taxon>Metazoa</taxon>
        <taxon>Spiralia</taxon>
        <taxon>Gnathifera</taxon>
        <taxon>Rotifera</taxon>
        <taxon>Eurotatoria</taxon>
        <taxon>Monogononta</taxon>
        <taxon>Pseudotrocha</taxon>
        <taxon>Ploima</taxon>
        <taxon>Brachionidae</taxon>
        <taxon>Brachionus</taxon>
    </lineage>
</organism>
<evidence type="ECO:0000313" key="2">
    <source>
        <dbReference type="Proteomes" id="UP000276133"/>
    </source>
</evidence>
<gene>
    <name evidence="1" type="ORF">BpHYR1_054086</name>
</gene>
<dbReference type="EMBL" id="REGN01002424">
    <property type="protein sequence ID" value="RNA28185.1"/>
    <property type="molecule type" value="Genomic_DNA"/>
</dbReference>
<accession>A0A3M7RXW5</accession>
<comment type="caution">
    <text evidence="1">The sequence shown here is derived from an EMBL/GenBank/DDBJ whole genome shotgun (WGS) entry which is preliminary data.</text>
</comment>
<dbReference type="Proteomes" id="UP000276133">
    <property type="component" value="Unassembled WGS sequence"/>
</dbReference>
<proteinExistence type="predicted"/>
<name>A0A3M7RXW5_BRAPC</name>
<reference evidence="1 2" key="1">
    <citation type="journal article" date="2018" name="Sci. Rep.">
        <title>Genomic signatures of local adaptation to the degree of environmental predictability in rotifers.</title>
        <authorList>
            <person name="Franch-Gras L."/>
            <person name="Hahn C."/>
            <person name="Garcia-Roger E.M."/>
            <person name="Carmona M.J."/>
            <person name="Serra M."/>
            <person name="Gomez A."/>
        </authorList>
    </citation>
    <scope>NUCLEOTIDE SEQUENCE [LARGE SCALE GENOMIC DNA]</scope>
    <source>
        <strain evidence="1">HYR1</strain>
    </source>
</reference>
<protein>
    <submittedName>
        <fullName evidence="1">Uncharacterized protein</fullName>
    </submittedName>
</protein>